<protein>
    <submittedName>
        <fullName evidence="1">Uncharacterized protein</fullName>
    </submittedName>
</protein>
<comment type="caution">
    <text evidence="1">The sequence shown here is derived from an EMBL/GenBank/DDBJ whole genome shotgun (WGS) entry which is preliminary data.</text>
</comment>
<reference evidence="1 2" key="1">
    <citation type="submission" date="2015-09" db="EMBL/GenBank/DDBJ databases">
        <title>Genome announcement of multiple Pseudomonas syringae strains.</title>
        <authorList>
            <person name="Thakur S."/>
            <person name="Wang P.W."/>
            <person name="Gong Y."/>
            <person name="Weir B.S."/>
            <person name="Guttman D.S."/>
        </authorList>
    </citation>
    <scope>NUCLEOTIDE SEQUENCE [LARGE SCALE GENOMIC DNA]</scope>
    <source>
        <strain evidence="1 2">ICMP3962</strain>
    </source>
</reference>
<sequence>MSAIDYADGLNERKVSFALFRSALHQNDLSASMGWEKSIDKLATYLISPKTSKAYSDGLRDVYIDLTLHGNKMVRIYKLLGDYNTIIDLFKSEILEKGTIYDKRFPLPLEHDKLVTAPLKIHCVNYYESDDEISFVFCSKQYITERETLPLNSITDKVINDFGEFDEVIGVRNRAVQLFDVISINKINKTVQIRMDGLDIQRIKDIEKRLKYLDEKTFHSLEKKIDLAKNFEGPLNFFPAIKKLYDNPDGRVAEIGHTTTSAGVHTGKMRTRQLDFRQDQYHVGGAATVASLNAHMLSKCWDSPSKHGNVQLVIPGRVALTSAADPTIDIAYLLSCASDNDYNFLMTKLLASLQP</sequence>
<name>A0A0Q0ES89_PSEA0</name>
<organism evidence="1 2">
    <name type="scientific">Pseudomonas amygdali pv. ulmi</name>
    <dbReference type="NCBI Taxonomy" id="251720"/>
    <lineage>
        <taxon>Bacteria</taxon>
        <taxon>Pseudomonadati</taxon>
        <taxon>Pseudomonadota</taxon>
        <taxon>Gammaproteobacteria</taxon>
        <taxon>Pseudomonadales</taxon>
        <taxon>Pseudomonadaceae</taxon>
        <taxon>Pseudomonas</taxon>
        <taxon>Pseudomonas amygdali</taxon>
    </lineage>
</organism>
<dbReference type="EMBL" id="LJRQ01000059">
    <property type="protein sequence ID" value="KPZ16968.1"/>
    <property type="molecule type" value="Genomic_DNA"/>
</dbReference>
<dbReference type="RefSeq" id="WP_057431128.1">
    <property type="nucleotide sequence ID" value="NZ_LIHQ01000024.1"/>
</dbReference>
<evidence type="ECO:0000313" key="1">
    <source>
        <dbReference type="EMBL" id="KPZ16968.1"/>
    </source>
</evidence>
<evidence type="ECO:0000313" key="2">
    <source>
        <dbReference type="Proteomes" id="UP000050266"/>
    </source>
</evidence>
<gene>
    <name evidence="1" type="ORF">ALO41_02798</name>
</gene>
<accession>A0A0Q0ES89</accession>
<proteinExistence type="predicted"/>
<dbReference type="OrthoDB" id="6717191at2"/>
<dbReference type="PATRIC" id="fig|251720.4.peg.3850"/>
<dbReference type="AlphaFoldDB" id="A0A0Q0ES89"/>
<dbReference type="Proteomes" id="UP000050266">
    <property type="component" value="Unassembled WGS sequence"/>
</dbReference>